<evidence type="ECO:0000313" key="2">
    <source>
        <dbReference type="Proteomes" id="UP000243236"/>
    </source>
</evidence>
<dbReference type="EMBL" id="JX997159">
    <property type="protein sequence ID" value="AGE50558.1"/>
    <property type="molecule type" value="Genomic_DNA"/>
</dbReference>
<dbReference type="RefSeq" id="YP_009701894.1">
    <property type="nucleotide sequence ID" value="NC_044937.1"/>
</dbReference>
<gene>
    <name evidence="1" type="primary">CVA-1_595L</name>
    <name evidence="1" type="ORF">PBCVCVA1_595L</name>
</gene>
<reference evidence="1 2" key="1">
    <citation type="submission" date="2012-10" db="EMBL/GenBank/DDBJ databases">
        <title>Towards defining the chloroviruses: a genomic journey through a genus of large DNA viruses.</title>
        <authorList>
            <person name="Jeanniard A."/>
            <person name="Dunigan D.D."/>
            <person name="Gurnon J.R."/>
            <person name="Agarkova I."/>
            <person name="Kang M."/>
            <person name="Vitek J."/>
            <person name="Duncan G."/>
            <person name="McClung O.W."/>
            <person name="Larsen M."/>
            <person name="Claverie J.-M."/>
            <person name="Van Etten J.L."/>
            <person name="Blanc G."/>
        </authorList>
    </citation>
    <scope>NUCLEOTIDE SEQUENCE [LARGE SCALE GENOMIC DNA]</scope>
</reference>
<dbReference type="Proteomes" id="UP000243236">
    <property type="component" value="Segment"/>
</dbReference>
<evidence type="ECO:0000313" key="1">
    <source>
        <dbReference type="EMBL" id="AGE50558.1"/>
    </source>
</evidence>
<keyword evidence="2" id="KW-1185">Reference proteome</keyword>
<name>M1GY81_9PHYC</name>
<accession>M1GY81</accession>
<protein>
    <submittedName>
        <fullName evidence="1">Uncharacterized protein</fullName>
    </submittedName>
</protein>
<dbReference type="KEGG" id="vg:41900468"/>
<sequence>MYIDSCNYIYRCLFNIYKMSKKCSGCKKLHAELTKKCSNCKESDRRYHEAHKEEKKVYHATYYEAKKTTILATSAEYRKENREEIRARDKAYRNTRKGKMRKIRCNAKKMNRGITMTDDEIMDMTDMPCEYCGAETEDKVNRNGIDRLDSSKGYILDNCVSCCGVCNMMKGQIDPLTFIERCAHISYINGGPGSLTEHWSQVNKCSYIKYKQAMIKRGIIFELTTNDFEDLKAGNCVYCHRPTTDEHSNGIDRTNHDIGYILHNCVTCCFDCNFMKKSHSVEYFIDRCIQISKKKHSFPSVPRFLMTCNKM</sequence>
<dbReference type="GeneID" id="41900468"/>
<dbReference type="Gene3D" id="3.30.40.220">
    <property type="match status" value="2"/>
</dbReference>
<organism evidence="1 2">
    <name type="scientific">Paramecium bursaria Chlorella virus CVA-1</name>
    <dbReference type="NCBI Taxonomy" id="42683"/>
    <lineage>
        <taxon>Viruses</taxon>
        <taxon>Varidnaviria</taxon>
        <taxon>Bamfordvirae</taxon>
        <taxon>Nucleocytoviricota</taxon>
        <taxon>Megaviricetes</taxon>
        <taxon>Algavirales</taxon>
        <taxon>Phycodnaviridae</taxon>
        <taxon>Chlorovirus</taxon>
        <taxon>Chlorovirus conductrix</taxon>
        <taxon>Paramecium bursaria Chlorella virus A1</taxon>
    </lineage>
</organism>
<proteinExistence type="predicted"/>